<dbReference type="Gene3D" id="1.10.10.10">
    <property type="entry name" value="Winged helix-like DNA-binding domain superfamily/Winged helix DNA-binding domain"/>
    <property type="match status" value="1"/>
</dbReference>
<organism evidence="2 3">
    <name type="scientific">Acrocarpospora phusangensis</name>
    <dbReference type="NCBI Taxonomy" id="1070424"/>
    <lineage>
        <taxon>Bacteria</taxon>
        <taxon>Bacillati</taxon>
        <taxon>Actinomycetota</taxon>
        <taxon>Actinomycetes</taxon>
        <taxon>Streptosporangiales</taxon>
        <taxon>Streptosporangiaceae</taxon>
        <taxon>Acrocarpospora</taxon>
    </lineage>
</organism>
<accession>A0A919UI84</accession>
<sequence length="161" mass="18109">MKGASANKLAWTSPTPALATSNRLQNQPTTIRPLRGPKAMSTVNPVQPAPEPPRWTFLTHHARVLLEIARDPEVRLREIAIGIGITERTVQTIVNDLREGGYVTCERVGRHNRYQLNADQHFRYPTEADLPVRRLIDIFSERDLPSGSLRSGRPAQLDGRM</sequence>
<dbReference type="GO" id="GO:0003700">
    <property type="term" value="F:DNA-binding transcription factor activity"/>
    <property type="evidence" value="ECO:0007669"/>
    <property type="project" value="InterPro"/>
</dbReference>
<gene>
    <name evidence="2" type="ORF">Aph01nite_11590</name>
</gene>
<comment type="caution">
    <text evidence="2">The sequence shown here is derived from an EMBL/GenBank/DDBJ whole genome shotgun (WGS) entry which is preliminary data.</text>
</comment>
<dbReference type="CDD" id="cd00090">
    <property type="entry name" value="HTH_ARSR"/>
    <property type="match status" value="1"/>
</dbReference>
<feature type="region of interest" description="Disordered" evidence="1">
    <location>
        <begin position="1"/>
        <end position="48"/>
    </location>
</feature>
<name>A0A919UI84_9ACTN</name>
<dbReference type="AlphaFoldDB" id="A0A919UI84"/>
<dbReference type="InterPro" id="IPR011991">
    <property type="entry name" value="ArsR-like_HTH"/>
</dbReference>
<evidence type="ECO:0000256" key="1">
    <source>
        <dbReference type="SAM" id="MobiDB-lite"/>
    </source>
</evidence>
<dbReference type="Pfam" id="PF13412">
    <property type="entry name" value="HTH_24"/>
    <property type="match status" value="1"/>
</dbReference>
<reference evidence="2" key="1">
    <citation type="submission" date="2021-01" db="EMBL/GenBank/DDBJ databases">
        <title>Whole genome shotgun sequence of Acrocarpospora phusangensis NBRC 108782.</title>
        <authorList>
            <person name="Komaki H."/>
            <person name="Tamura T."/>
        </authorList>
    </citation>
    <scope>NUCLEOTIDE SEQUENCE</scope>
    <source>
        <strain evidence="2">NBRC 108782</strain>
    </source>
</reference>
<proteinExistence type="predicted"/>
<evidence type="ECO:0008006" key="4">
    <source>
        <dbReference type="Google" id="ProtNLM"/>
    </source>
</evidence>
<feature type="compositionally biased region" description="Polar residues" evidence="1">
    <location>
        <begin position="10"/>
        <end position="30"/>
    </location>
</feature>
<evidence type="ECO:0000313" key="2">
    <source>
        <dbReference type="EMBL" id="GIH22849.1"/>
    </source>
</evidence>
<protein>
    <recommendedName>
        <fullName evidence="4">HTH marR-type domain-containing protein</fullName>
    </recommendedName>
</protein>
<keyword evidence="3" id="KW-1185">Reference proteome</keyword>
<dbReference type="InterPro" id="IPR036390">
    <property type="entry name" value="WH_DNA-bd_sf"/>
</dbReference>
<evidence type="ECO:0000313" key="3">
    <source>
        <dbReference type="Proteomes" id="UP000640052"/>
    </source>
</evidence>
<dbReference type="EMBL" id="BOOA01000006">
    <property type="protein sequence ID" value="GIH22849.1"/>
    <property type="molecule type" value="Genomic_DNA"/>
</dbReference>
<dbReference type="Proteomes" id="UP000640052">
    <property type="component" value="Unassembled WGS sequence"/>
</dbReference>
<dbReference type="SUPFAM" id="SSF46785">
    <property type="entry name" value="Winged helix' DNA-binding domain"/>
    <property type="match status" value="1"/>
</dbReference>
<dbReference type="InterPro" id="IPR036388">
    <property type="entry name" value="WH-like_DNA-bd_sf"/>
</dbReference>